<dbReference type="InterPro" id="IPR013083">
    <property type="entry name" value="Znf_RING/FYVE/PHD"/>
</dbReference>
<organism evidence="6 7">
    <name type="scientific">Lupinus angustifolius</name>
    <name type="common">Narrow-leaved blue lupine</name>
    <dbReference type="NCBI Taxonomy" id="3871"/>
    <lineage>
        <taxon>Eukaryota</taxon>
        <taxon>Viridiplantae</taxon>
        <taxon>Streptophyta</taxon>
        <taxon>Embryophyta</taxon>
        <taxon>Tracheophyta</taxon>
        <taxon>Spermatophyta</taxon>
        <taxon>Magnoliopsida</taxon>
        <taxon>eudicotyledons</taxon>
        <taxon>Gunneridae</taxon>
        <taxon>Pentapetalae</taxon>
        <taxon>rosids</taxon>
        <taxon>fabids</taxon>
        <taxon>Fabales</taxon>
        <taxon>Fabaceae</taxon>
        <taxon>Papilionoideae</taxon>
        <taxon>50 kb inversion clade</taxon>
        <taxon>genistoids sensu lato</taxon>
        <taxon>core genistoids</taxon>
        <taxon>Genisteae</taxon>
        <taxon>Lupinus</taxon>
    </lineage>
</organism>
<evidence type="ECO:0000256" key="2">
    <source>
        <dbReference type="ARBA" id="ARBA00022771"/>
    </source>
</evidence>
<dbReference type="InterPro" id="IPR022143">
    <property type="entry name" value="DUF3675"/>
</dbReference>
<dbReference type="SMART" id="SM00744">
    <property type="entry name" value="RINGv"/>
    <property type="match status" value="1"/>
</dbReference>
<dbReference type="InterPro" id="IPR033275">
    <property type="entry name" value="MARCH-like"/>
</dbReference>
<dbReference type="Proteomes" id="UP000188354">
    <property type="component" value="Chromosome LG18"/>
</dbReference>
<reference evidence="6 7" key="1">
    <citation type="journal article" date="2017" name="Plant Biotechnol. J.">
        <title>A comprehensive draft genome sequence for lupin (Lupinus angustifolius), an emerging health food: insights into plant-microbe interactions and legume evolution.</title>
        <authorList>
            <person name="Hane J.K."/>
            <person name="Ming Y."/>
            <person name="Kamphuis L.G."/>
            <person name="Nelson M.N."/>
            <person name="Garg G."/>
            <person name="Atkins C.A."/>
            <person name="Bayer P.E."/>
            <person name="Bravo A."/>
            <person name="Bringans S."/>
            <person name="Cannon S."/>
            <person name="Edwards D."/>
            <person name="Foley R."/>
            <person name="Gao L.L."/>
            <person name="Harrison M.J."/>
            <person name="Huang W."/>
            <person name="Hurgobin B."/>
            <person name="Li S."/>
            <person name="Liu C.W."/>
            <person name="McGrath A."/>
            <person name="Morahan G."/>
            <person name="Murray J."/>
            <person name="Weller J."/>
            <person name="Jian J."/>
            <person name="Singh K.B."/>
        </authorList>
    </citation>
    <scope>NUCLEOTIDE SEQUENCE [LARGE SCALE GENOMIC DNA]</scope>
    <source>
        <strain evidence="7">cv. Tanjil</strain>
        <tissue evidence="6">Whole plant</tissue>
    </source>
</reference>
<evidence type="ECO:0000313" key="7">
    <source>
        <dbReference type="Proteomes" id="UP000188354"/>
    </source>
</evidence>
<dbReference type="GO" id="GO:0008270">
    <property type="term" value="F:zinc ion binding"/>
    <property type="evidence" value="ECO:0007669"/>
    <property type="project" value="UniProtKB-KW"/>
</dbReference>
<dbReference type="EMBL" id="CM007378">
    <property type="protein sequence ID" value="OIV93256.1"/>
    <property type="molecule type" value="Genomic_DNA"/>
</dbReference>
<accession>A0A1J7GT37</accession>
<dbReference type="OMA" id="VCIDQII"/>
<gene>
    <name evidence="6" type="ORF">TanjilG_26011</name>
</gene>
<dbReference type="SUPFAM" id="SSF57850">
    <property type="entry name" value="RING/U-box"/>
    <property type="match status" value="1"/>
</dbReference>
<evidence type="ECO:0000256" key="1">
    <source>
        <dbReference type="ARBA" id="ARBA00022723"/>
    </source>
</evidence>
<keyword evidence="3" id="KW-0862">Zinc</keyword>
<sequence>MGDNFIVCIDQIIASSTRCFGPFEEVGGRVCDDGVGSVSDKGNGGGEGEEEEEDGCSSSSSSNKVDDDVAVVVEECRICQEEDKVQDMEAPCSCNGSLKKLDYDYVSSLVLAMQFAHRKCIQRWCNKKGNIICEICNQAFSPNYSIPPVRSNDIMAIDIRQEWGRSSDLHLALTSAEHQLLQTEYEDYAITQISSIACLRSATLTLVIILLIRQALMVTANSARGKDSSNIFSCYVNSQEGEPQCIISDITPSICWNSFAMLCNGAFLVRHAESKEKTGMALK</sequence>
<dbReference type="GO" id="GO:0016567">
    <property type="term" value="P:protein ubiquitination"/>
    <property type="evidence" value="ECO:0007669"/>
    <property type="project" value="TreeGrafter"/>
</dbReference>
<evidence type="ECO:0000259" key="5">
    <source>
        <dbReference type="PROSITE" id="PS51292"/>
    </source>
</evidence>
<feature type="domain" description="RING-CH-type" evidence="5">
    <location>
        <begin position="68"/>
        <end position="143"/>
    </location>
</feature>
<dbReference type="Pfam" id="PF12906">
    <property type="entry name" value="RINGv"/>
    <property type="match status" value="2"/>
</dbReference>
<dbReference type="AlphaFoldDB" id="A0A1J7GT37"/>
<feature type="region of interest" description="Disordered" evidence="4">
    <location>
        <begin position="37"/>
        <end position="65"/>
    </location>
</feature>
<dbReference type="Gene3D" id="3.30.40.10">
    <property type="entry name" value="Zinc/RING finger domain, C3HC4 (zinc finger)"/>
    <property type="match status" value="1"/>
</dbReference>
<dbReference type="PROSITE" id="PS51292">
    <property type="entry name" value="ZF_RING_CH"/>
    <property type="match status" value="1"/>
</dbReference>
<dbReference type="GO" id="GO:0004842">
    <property type="term" value="F:ubiquitin-protein transferase activity"/>
    <property type="evidence" value="ECO:0007669"/>
    <property type="project" value="TreeGrafter"/>
</dbReference>
<dbReference type="Gramene" id="OIV93256">
    <property type="protein sequence ID" value="OIV93256"/>
    <property type="gene ID" value="TanjilG_26011"/>
</dbReference>
<name>A0A1J7GT37_LUPAN</name>
<keyword evidence="2" id="KW-0863">Zinc-finger</keyword>
<dbReference type="PANTHER" id="PTHR23012">
    <property type="entry name" value="RING/FYVE/PHD ZINC FINGER DOMAIN-CONTAINING"/>
    <property type="match status" value="1"/>
</dbReference>
<evidence type="ECO:0000256" key="4">
    <source>
        <dbReference type="SAM" id="MobiDB-lite"/>
    </source>
</evidence>
<protein>
    <recommendedName>
        <fullName evidence="5">RING-CH-type domain-containing protein</fullName>
    </recommendedName>
</protein>
<dbReference type="PANTHER" id="PTHR23012:SF176">
    <property type="entry name" value="OS01G0894600 PROTEIN"/>
    <property type="match status" value="1"/>
</dbReference>
<dbReference type="InterPro" id="IPR011016">
    <property type="entry name" value="Znf_RING-CH"/>
</dbReference>
<proteinExistence type="predicted"/>
<keyword evidence="7" id="KW-1185">Reference proteome</keyword>
<evidence type="ECO:0000313" key="6">
    <source>
        <dbReference type="EMBL" id="OIV93256.1"/>
    </source>
</evidence>
<dbReference type="Pfam" id="PF12428">
    <property type="entry name" value="DUF3675"/>
    <property type="match status" value="1"/>
</dbReference>
<evidence type="ECO:0000256" key="3">
    <source>
        <dbReference type="ARBA" id="ARBA00022833"/>
    </source>
</evidence>
<dbReference type="GO" id="GO:0016020">
    <property type="term" value="C:membrane"/>
    <property type="evidence" value="ECO:0007669"/>
    <property type="project" value="TreeGrafter"/>
</dbReference>
<keyword evidence="1" id="KW-0479">Metal-binding</keyword>